<comment type="caution">
    <text evidence="3">The sequence shown here is derived from an EMBL/GenBank/DDBJ whole genome shotgun (WGS) entry which is preliminary data.</text>
</comment>
<dbReference type="InterPro" id="IPR050194">
    <property type="entry name" value="Glycosyltransferase_grp1"/>
</dbReference>
<dbReference type="EMBL" id="METD01000001">
    <property type="protein sequence ID" value="OGB73438.1"/>
    <property type="molecule type" value="Genomic_DNA"/>
</dbReference>
<evidence type="ECO:0000313" key="4">
    <source>
        <dbReference type="Proteomes" id="UP000178085"/>
    </source>
</evidence>
<dbReference type="Pfam" id="PF00534">
    <property type="entry name" value="Glycos_transf_1"/>
    <property type="match status" value="1"/>
</dbReference>
<name>A0A1F4NQ76_UNCK3</name>
<dbReference type="AlphaFoldDB" id="A0A1F4NQ76"/>
<organism evidence="3 4">
    <name type="scientific">candidate division Kazan bacterium RIFCSPLOWO2_01_FULL_45_19</name>
    <dbReference type="NCBI Taxonomy" id="1798538"/>
    <lineage>
        <taxon>Bacteria</taxon>
        <taxon>Bacteria division Kazan-3B-28</taxon>
    </lineage>
</organism>
<reference evidence="3 4" key="1">
    <citation type="journal article" date="2016" name="Nat. Commun.">
        <title>Thousands of microbial genomes shed light on interconnected biogeochemical processes in an aquifer system.</title>
        <authorList>
            <person name="Anantharaman K."/>
            <person name="Brown C.T."/>
            <person name="Hug L.A."/>
            <person name="Sharon I."/>
            <person name="Castelle C.J."/>
            <person name="Probst A.J."/>
            <person name="Thomas B.C."/>
            <person name="Singh A."/>
            <person name="Wilkins M.J."/>
            <person name="Karaoz U."/>
            <person name="Brodie E.L."/>
            <person name="Williams K.H."/>
            <person name="Hubbard S.S."/>
            <person name="Banfield J.F."/>
        </authorList>
    </citation>
    <scope>NUCLEOTIDE SEQUENCE [LARGE SCALE GENOMIC DNA]</scope>
</reference>
<evidence type="ECO:0000313" key="3">
    <source>
        <dbReference type="EMBL" id="OGB73438.1"/>
    </source>
</evidence>
<evidence type="ECO:0008006" key="5">
    <source>
        <dbReference type="Google" id="ProtNLM"/>
    </source>
</evidence>
<feature type="domain" description="Glycosyl transferase family 1" evidence="1">
    <location>
        <begin position="205"/>
        <end position="350"/>
    </location>
</feature>
<dbReference type="InterPro" id="IPR028098">
    <property type="entry name" value="Glyco_trans_4-like_N"/>
</dbReference>
<dbReference type="Gene3D" id="3.40.50.2000">
    <property type="entry name" value="Glycogen Phosphorylase B"/>
    <property type="match status" value="2"/>
</dbReference>
<evidence type="ECO:0000259" key="2">
    <source>
        <dbReference type="Pfam" id="PF13439"/>
    </source>
</evidence>
<dbReference type="PANTHER" id="PTHR45947">
    <property type="entry name" value="SULFOQUINOVOSYL TRANSFERASE SQD2"/>
    <property type="match status" value="1"/>
</dbReference>
<dbReference type="GO" id="GO:0016757">
    <property type="term" value="F:glycosyltransferase activity"/>
    <property type="evidence" value="ECO:0007669"/>
    <property type="project" value="InterPro"/>
</dbReference>
<sequence>MKEFNDLKVAIVADWLVARGGAERVVLLFAEIFPQADLYTSVFKAPNFPELNGRRVITSRLQYSPLRYKQQLFPTLRPAAFEAFDLDDYDLVISSAHAEAKGVLTKPETLHLCYCHTPTRYYWSHYHEYLKTPQLGILDPLIKSVMPTLVHRLRIWDRVAADRVDVFLANSKNTAGRIKKYYERESSVIYPPVDYQRFQGESVPGDYYLIVGRQIEYKRTNIAVEAFNQLDLPLRVIGEGPELPRLKQLAKSFKIEFLGRLSDDQTTQQFLGCKAVLFPQEEDFGIVPLEAMAAGKPVIAYRAGGALETVVDNQTGIFFDYQTVVSLAEAVRRFERMSFSSTVCRERAKQFDNTEFKRQINNFAEQAWIEHQQRPTKNCV</sequence>
<dbReference type="InterPro" id="IPR001296">
    <property type="entry name" value="Glyco_trans_1"/>
</dbReference>
<protein>
    <recommendedName>
        <fullName evidence="5">Glycosyl transferase family 1 domain-containing protein</fullName>
    </recommendedName>
</protein>
<feature type="domain" description="Glycosyltransferase subfamily 4-like N-terminal" evidence="2">
    <location>
        <begin position="20"/>
        <end position="197"/>
    </location>
</feature>
<accession>A0A1F4NQ76</accession>
<dbReference type="SUPFAM" id="SSF53756">
    <property type="entry name" value="UDP-Glycosyltransferase/glycogen phosphorylase"/>
    <property type="match status" value="1"/>
</dbReference>
<proteinExistence type="predicted"/>
<evidence type="ECO:0000259" key="1">
    <source>
        <dbReference type="Pfam" id="PF00534"/>
    </source>
</evidence>
<gene>
    <name evidence="3" type="ORF">A3K51_01050</name>
</gene>
<dbReference type="Pfam" id="PF13439">
    <property type="entry name" value="Glyco_transf_4"/>
    <property type="match status" value="1"/>
</dbReference>
<dbReference type="PANTHER" id="PTHR45947:SF3">
    <property type="entry name" value="SULFOQUINOVOSYL TRANSFERASE SQD2"/>
    <property type="match status" value="1"/>
</dbReference>
<dbReference type="Proteomes" id="UP000178085">
    <property type="component" value="Unassembled WGS sequence"/>
</dbReference>